<sequence length="80" mass="8376">MNKPHITLRKIIVGAGSGLAGVIVGGALVRFAAPKFNGSAPWLLPAIVIGTLTVLVMAALIVPTILSERRRAKHKDAALR</sequence>
<keyword evidence="1" id="KW-0812">Transmembrane</keyword>
<feature type="transmembrane region" description="Helical" evidence="1">
    <location>
        <begin position="43"/>
        <end position="66"/>
    </location>
</feature>
<keyword evidence="3" id="KW-1185">Reference proteome</keyword>
<keyword evidence="1" id="KW-0472">Membrane</keyword>
<evidence type="ECO:0008006" key="4">
    <source>
        <dbReference type="Google" id="ProtNLM"/>
    </source>
</evidence>
<reference evidence="2 3" key="1">
    <citation type="submission" date="2020-10" db="EMBL/GenBank/DDBJ databases">
        <title>Phylogeny of dyella-like bacteria.</title>
        <authorList>
            <person name="Fu J."/>
        </authorList>
    </citation>
    <scope>NUCLEOTIDE SEQUENCE [LARGE SCALE GENOMIC DNA]</scope>
    <source>
        <strain evidence="2 3">DHOB09</strain>
    </source>
</reference>
<proteinExistence type="predicted"/>
<name>A0ABX7GUI4_9GAMM</name>
<keyword evidence="1" id="KW-1133">Transmembrane helix</keyword>
<evidence type="ECO:0000313" key="2">
    <source>
        <dbReference type="EMBL" id="QRN53671.1"/>
    </source>
</evidence>
<feature type="transmembrane region" description="Helical" evidence="1">
    <location>
        <begin position="12"/>
        <end position="31"/>
    </location>
</feature>
<organism evidence="2 3">
    <name type="scientific">Dyella caseinilytica</name>
    <dbReference type="NCBI Taxonomy" id="1849581"/>
    <lineage>
        <taxon>Bacteria</taxon>
        <taxon>Pseudomonadati</taxon>
        <taxon>Pseudomonadota</taxon>
        <taxon>Gammaproteobacteria</taxon>
        <taxon>Lysobacterales</taxon>
        <taxon>Rhodanobacteraceae</taxon>
        <taxon>Dyella</taxon>
    </lineage>
</organism>
<evidence type="ECO:0000313" key="3">
    <source>
        <dbReference type="Proteomes" id="UP000663181"/>
    </source>
</evidence>
<dbReference type="RefSeq" id="WP_188795787.1">
    <property type="nucleotide sequence ID" value="NZ_BMIZ01000001.1"/>
</dbReference>
<dbReference type="EMBL" id="CP064030">
    <property type="protein sequence ID" value="QRN53671.1"/>
    <property type="molecule type" value="Genomic_DNA"/>
</dbReference>
<accession>A0ABX7GUI4</accession>
<dbReference type="Proteomes" id="UP000663181">
    <property type="component" value="Chromosome"/>
</dbReference>
<protein>
    <recommendedName>
        <fullName evidence="4">Major facilitator superfamily (MFS) profile domain-containing protein</fullName>
    </recommendedName>
</protein>
<evidence type="ECO:0000256" key="1">
    <source>
        <dbReference type="SAM" id="Phobius"/>
    </source>
</evidence>
<gene>
    <name evidence="2" type="ORF">ISN74_20105</name>
</gene>